<evidence type="ECO:0000313" key="2">
    <source>
        <dbReference type="Proteomes" id="UP001159363"/>
    </source>
</evidence>
<accession>A0ABQ9GIV3</accession>
<proteinExistence type="predicted"/>
<sequence>MSCDLLDEEYPYLFVDTHYSVQNELDQEICNTLLLNEEQGCEDYLIKEMEIVDKHNLKYYELRAQVNNINREASIVTDKTVRKQNKNALRLPKLELTQYDGKLSGWISFWSQFQRIDKDNTLCDEKFQYLIQTTSIGSRAHSIVECFSPAGNNYKKALQVLQKRFGRKELLIEYYTRELLKLVVNNQAMKLSTLYDRLETTQEHWNYNYSAILYPLIESCLPVEFLKTWQRSSGSQAKTLKEHMESLMVFLKDERVTLTHSKPVRDKFKFAKRDMKSKEGPNLHVLLLMCFACTKPKYSAQQCRGKCIICEGRYSIPLLCHKLYEKLSPEMKLKQRLKMETINESLIPTTVNNLTSHCISQVFLQTFVEFIMQKALIDSGFQRSYIVEEIGYKPLREKNIVHSLYRGRLAGLTKHKCFQVQLVNLSSDYACSFEALDQ</sequence>
<organism evidence="1 2">
    <name type="scientific">Dryococelus australis</name>
    <dbReference type="NCBI Taxonomy" id="614101"/>
    <lineage>
        <taxon>Eukaryota</taxon>
        <taxon>Metazoa</taxon>
        <taxon>Ecdysozoa</taxon>
        <taxon>Arthropoda</taxon>
        <taxon>Hexapoda</taxon>
        <taxon>Insecta</taxon>
        <taxon>Pterygota</taxon>
        <taxon>Neoptera</taxon>
        <taxon>Polyneoptera</taxon>
        <taxon>Phasmatodea</taxon>
        <taxon>Verophasmatodea</taxon>
        <taxon>Anareolatae</taxon>
        <taxon>Phasmatidae</taxon>
        <taxon>Eurycanthinae</taxon>
        <taxon>Dryococelus</taxon>
    </lineage>
</organism>
<gene>
    <name evidence="1" type="ORF">PR048_028269</name>
</gene>
<keyword evidence="2" id="KW-1185">Reference proteome</keyword>
<name>A0ABQ9GIV3_9NEOP</name>
<protein>
    <submittedName>
        <fullName evidence="1">Uncharacterized protein</fullName>
    </submittedName>
</protein>
<dbReference type="EMBL" id="JARBHB010000012">
    <property type="protein sequence ID" value="KAJ8871929.1"/>
    <property type="molecule type" value="Genomic_DNA"/>
</dbReference>
<comment type="caution">
    <text evidence="1">The sequence shown here is derived from an EMBL/GenBank/DDBJ whole genome shotgun (WGS) entry which is preliminary data.</text>
</comment>
<reference evidence="1 2" key="1">
    <citation type="submission" date="2023-02" db="EMBL/GenBank/DDBJ databases">
        <title>LHISI_Scaffold_Assembly.</title>
        <authorList>
            <person name="Stuart O.P."/>
            <person name="Cleave R."/>
            <person name="Magrath M.J.L."/>
            <person name="Mikheyev A.S."/>
        </authorList>
    </citation>
    <scope>NUCLEOTIDE SEQUENCE [LARGE SCALE GENOMIC DNA]</scope>
    <source>
        <strain evidence="1">Daus_M_001</strain>
        <tissue evidence="1">Leg muscle</tissue>
    </source>
</reference>
<dbReference type="Pfam" id="PF03564">
    <property type="entry name" value="DUF1759"/>
    <property type="match status" value="1"/>
</dbReference>
<dbReference type="InterPro" id="IPR005312">
    <property type="entry name" value="DUF1759"/>
</dbReference>
<evidence type="ECO:0000313" key="1">
    <source>
        <dbReference type="EMBL" id="KAJ8871929.1"/>
    </source>
</evidence>
<dbReference type="Proteomes" id="UP001159363">
    <property type="component" value="Chromosome 11"/>
</dbReference>